<evidence type="ECO:0000313" key="3">
    <source>
        <dbReference type="RefSeq" id="XP_028040386.1"/>
    </source>
</evidence>
<evidence type="ECO:0000313" key="1">
    <source>
        <dbReference type="Proteomes" id="UP000504629"/>
    </source>
</evidence>
<dbReference type="PANTHER" id="PTHR10773:SF19">
    <property type="match status" value="1"/>
</dbReference>
<gene>
    <name evidence="2 3" type="primary">LOC114250629</name>
</gene>
<dbReference type="KEGG" id="bman:114250629"/>
<keyword evidence="1" id="KW-1185">Reference proteome</keyword>
<dbReference type="RefSeq" id="XP_028040385.1">
    <property type="nucleotide sequence ID" value="XM_028184584.1"/>
</dbReference>
<dbReference type="OrthoDB" id="6611988at2759"/>
<accession>A0A6J2KDI8</accession>
<dbReference type="PANTHER" id="PTHR10773">
    <property type="entry name" value="DNA-DIRECTED RNA POLYMERASES I, II, AND III SUBUNIT RPABC2"/>
    <property type="match status" value="1"/>
</dbReference>
<dbReference type="Proteomes" id="UP000504629">
    <property type="component" value="Unplaced"/>
</dbReference>
<dbReference type="AlphaFoldDB" id="A0A6J2KDI8"/>
<protein>
    <submittedName>
        <fullName evidence="2 3">Uncharacterized protein LOC114250629 isoform X1</fullName>
    </submittedName>
</protein>
<dbReference type="RefSeq" id="XP_028040386.1">
    <property type="nucleotide sequence ID" value="XM_028184585.1"/>
</dbReference>
<organism evidence="1 3">
    <name type="scientific">Bombyx mandarina</name>
    <name type="common">Wild silk moth</name>
    <name type="synonym">Wild silkworm</name>
    <dbReference type="NCBI Taxonomy" id="7092"/>
    <lineage>
        <taxon>Eukaryota</taxon>
        <taxon>Metazoa</taxon>
        <taxon>Ecdysozoa</taxon>
        <taxon>Arthropoda</taxon>
        <taxon>Hexapoda</taxon>
        <taxon>Insecta</taxon>
        <taxon>Pterygota</taxon>
        <taxon>Neoptera</taxon>
        <taxon>Endopterygota</taxon>
        <taxon>Lepidoptera</taxon>
        <taxon>Glossata</taxon>
        <taxon>Ditrysia</taxon>
        <taxon>Bombycoidea</taxon>
        <taxon>Bombycidae</taxon>
        <taxon>Bombycinae</taxon>
        <taxon>Bombyx</taxon>
    </lineage>
</organism>
<proteinExistence type="predicted"/>
<evidence type="ECO:0000313" key="2">
    <source>
        <dbReference type="RefSeq" id="XP_028040385.1"/>
    </source>
</evidence>
<reference evidence="2 3" key="1">
    <citation type="submission" date="2025-04" db="UniProtKB">
        <authorList>
            <consortium name="RefSeq"/>
        </authorList>
    </citation>
    <scope>IDENTIFICATION</scope>
    <source>
        <tissue evidence="2 3">Silk gland</tissue>
    </source>
</reference>
<dbReference type="GeneID" id="114250629"/>
<sequence length="300" mass="35383">MYENSDYHYIEPYVELTTGVGVVHSVKFEPMDSIHNNANEEPLEKGKKRRRNEENWKKNVTKKARLEGLPYHSHVAKKVTEMGGRVLKPPCKCRAKCYDRLTEASRQQIFDDFWKKCNNWEQRRQFVANRVTKELKVRTKVNSSWQEDRRKFNYRYSLEVKDREINVCKVMFLNTLSIGEKYVKISVEKKTDSGITEGDRRGRHQPANKIPESTIQSIKEHVTAHPIYKSNVTKKSRQPGTDLNKSLMYSQYKESMIQQGKTEKDYAKEWLYRAVLNKMYKSSLGNKKSLTKHSENDEVY</sequence>
<name>A0A6J2KDI8_BOMMA</name>